<sequence>MSKSFVGRSGKRARSVTETEFDHMKRSKLAMTAPSTMAQPSYYEENQKTSSEKILDDRPKVDPHIAPISLLYDGFGDFLDIFDGRADVPGLAEVNILELHKAVDDFALKMCRFYDNDDERRTAALPALNCIFSARTGTTIPSLLAAAIGSLRTDGHNVTKHGGGALIAQFKNRSAGINAIPEVELTGYVAHSHATGMEEHQDLFERWRVPSLGLTVVGPDLRFYGIIAIDHQYRLVNLTPNLSCIPSASDGRDRKALYKAFSAASVLQARILEDAQKFLTALPPEIQPTARRFPSVTQLRKWGSSTEYISFQILGFHPDRQDYRLLYLAETTGPEKRTIVIKFVPSYSVDLHAFCANRGFAPPILAFEQLPGGWKAVAMGYIPSGTIITKSSGLDTHRDRWTHELLQLVNDFHVEGLVHGDLRDANIICNGHDMMLLDFDWGGQDGQVFYPTPNLNSELLEGRSSNDLKITKEDDNRILKKTLGKLT</sequence>
<protein>
    <recommendedName>
        <fullName evidence="4">Protein kinase domain-containing protein</fullName>
    </recommendedName>
</protein>
<proteinExistence type="predicted"/>
<dbReference type="SUPFAM" id="SSF56112">
    <property type="entry name" value="Protein kinase-like (PK-like)"/>
    <property type="match status" value="1"/>
</dbReference>
<evidence type="ECO:0000256" key="1">
    <source>
        <dbReference type="SAM" id="MobiDB-lite"/>
    </source>
</evidence>
<dbReference type="OrthoDB" id="3261131at2759"/>
<dbReference type="AlphaFoldDB" id="A0A067SFZ3"/>
<accession>A0A067SFZ3</accession>
<feature type="region of interest" description="Disordered" evidence="1">
    <location>
        <begin position="1"/>
        <end position="23"/>
    </location>
</feature>
<gene>
    <name evidence="2" type="ORF">GALMADRAFT_76982</name>
</gene>
<evidence type="ECO:0008006" key="4">
    <source>
        <dbReference type="Google" id="ProtNLM"/>
    </source>
</evidence>
<name>A0A067SFZ3_GALM3</name>
<dbReference type="Gene3D" id="1.10.510.10">
    <property type="entry name" value="Transferase(Phosphotransferase) domain 1"/>
    <property type="match status" value="1"/>
</dbReference>
<evidence type="ECO:0000313" key="3">
    <source>
        <dbReference type="Proteomes" id="UP000027222"/>
    </source>
</evidence>
<dbReference type="InterPro" id="IPR011009">
    <property type="entry name" value="Kinase-like_dom_sf"/>
</dbReference>
<dbReference type="EMBL" id="KL142400">
    <property type="protein sequence ID" value="KDR69821.1"/>
    <property type="molecule type" value="Genomic_DNA"/>
</dbReference>
<feature type="region of interest" description="Disordered" evidence="1">
    <location>
        <begin position="35"/>
        <end position="54"/>
    </location>
</feature>
<feature type="compositionally biased region" description="Basic and acidic residues" evidence="1">
    <location>
        <begin position="45"/>
        <end position="54"/>
    </location>
</feature>
<organism evidence="2 3">
    <name type="scientific">Galerina marginata (strain CBS 339.88)</name>
    <dbReference type="NCBI Taxonomy" id="685588"/>
    <lineage>
        <taxon>Eukaryota</taxon>
        <taxon>Fungi</taxon>
        <taxon>Dikarya</taxon>
        <taxon>Basidiomycota</taxon>
        <taxon>Agaricomycotina</taxon>
        <taxon>Agaricomycetes</taxon>
        <taxon>Agaricomycetidae</taxon>
        <taxon>Agaricales</taxon>
        <taxon>Agaricineae</taxon>
        <taxon>Strophariaceae</taxon>
        <taxon>Galerina</taxon>
    </lineage>
</organism>
<dbReference type="HOGENOM" id="CLU_013871_4_1_1"/>
<evidence type="ECO:0000313" key="2">
    <source>
        <dbReference type="EMBL" id="KDR69821.1"/>
    </source>
</evidence>
<reference evidence="3" key="1">
    <citation type="journal article" date="2014" name="Proc. Natl. Acad. Sci. U.S.A.">
        <title>Extensive sampling of basidiomycete genomes demonstrates inadequacy of the white-rot/brown-rot paradigm for wood decay fungi.</title>
        <authorList>
            <person name="Riley R."/>
            <person name="Salamov A.A."/>
            <person name="Brown D.W."/>
            <person name="Nagy L.G."/>
            <person name="Floudas D."/>
            <person name="Held B.W."/>
            <person name="Levasseur A."/>
            <person name="Lombard V."/>
            <person name="Morin E."/>
            <person name="Otillar R."/>
            <person name="Lindquist E.A."/>
            <person name="Sun H."/>
            <person name="LaButti K.M."/>
            <person name="Schmutz J."/>
            <person name="Jabbour D."/>
            <person name="Luo H."/>
            <person name="Baker S.E."/>
            <person name="Pisabarro A.G."/>
            <person name="Walton J.D."/>
            <person name="Blanchette R.A."/>
            <person name="Henrissat B."/>
            <person name="Martin F."/>
            <person name="Cullen D."/>
            <person name="Hibbett D.S."/>
            <person name="Grigoriev I.V."/>
        </authorList>
    </citation>
    <scope>NUCLEOTIDE SEQUENCE [LARGE SCALE GENOMIC DNA]</scope>
    <source>
        <strain evidence="3">CBS 339.88</strain>
    </source>
</reference>
<keyword evidence="3" id="KW-1185">Reference proteome</keyword>
<dbReference type="Proteomes" id="UP000027222">
    <property type="component" value="Unassembled WGS sequence"/>
</dbReference>